<feature type="transmembrane region" description="Helical" evidence="5">
    <location>
        <begin position="165"/>
        <end position="185"/>
    </location>
</feature>
<organism evidence="7 8">
    <name type="scientific">Pseudonocardia kunmingensis</name>
    <dbReference type="NCBI Taxonomy" id="630975"/>
    <lineage>
        <taxon>Bacteria</taxon>
        <taxon>Bacillati</taxon>
        <taxon>Actinomycetota</taxon>
        <taxon>Actinomycetes</taxon>
        <taxon>Pseudonocardiales</taxon>
        <taxon>Pseudonocardiaceae</taxon>
        <taxon>Pseudonocardia</taxon>
    </lineage>
</organism>
<feature type="domain" description="Major facilitator superfamily (MFS) profile" evidence="6">
    <location>
        <begin position="11"/>
        <end position="382"/>
    </location>
</feature>
<keyword evidence="3 5" id="KW-1133">Transmembrane helix</keyword>
<keyword evidence="2 5" id="KW-0812">Transmembrane</keyword>
<dbReference type="Proteomes" id="UP000315677">
    <property type="component" value="Unassembled WGS sequence"/>
</dbReference>
<feature type="transmembrane region" description="Helical" evidence="5">
    <location>
        <begin position="359"/>
        <end position="377"/>
    </location>
</feature>
<feature type="transmembrane region" description="Helical" evidence="5">
    <location>
        <begin position="107"/>
        <end position="128"/>
    </location>
</feature>
<evidence type="ECO:0000256" key="2">
    <source>
        <dbReference type="ARBA" id="ARBA00022692"/>
    </source>
</evidence>
<reference evidence="7 8" key="1">
    <citation type="submission" date="2019-06" db="EMBL/GenBank/DDBJ databases">
        <title>Sequencing the genomes of 1000 actinobacteria strains.</title>
        <authorList>
            <person name="Klenk H.-P."/>
        </authorList>
    </citation>
    <scope>NUCLEOTIDE SEQUENCE [LARGE SCALE GENOMIC DNA]</scope>
    <source>
        <strain evidence="7 8">DSM 45301</strain>
    </source>
</reference>
<dbReference type="PANTHER" id="PTHR23531">
    <property type="entry name" value="QUINOLENE RESISTANCE PROTEIN NORA"/>
    <property type="match status" value="1"/>
</dbReference>
<evidence type="ECO:0000256" key="5">
    <source>
        <dbReference type="SAM" id="Phobius"/>
    </source>
</evidence>
<dbReference type="PANTHER" id="PTHR23531:SF1">
    <property type="entry name" value="QUINOLENE RESISTANCE PROTEIN NORA"/>
    <property type="match status" value="1"/>
</dbReference>
<evidence type="ECO:0000259" key="6">
    <source>
        <dbReference type="PROSITE" id="PS50850"/>
    </source>
</evidence>
<dbReference type="GO" id="GO:0005886">
    <property type="term" value="C:plasma membrane"/>
    <property type="evidence" value="ECO:0007669"/>
    <property type="project" value="UniProtKB-SubCell"/>
</dbReference>
<dbReference type="Pfam" id="PF07690">
    <property type="entry name" value="MFS_1"/>
    <property type="match status" value="1"/>
</dbReference>
<dbReference type="SUPFAM" id="SSF103473">
    <property type="entry name" value="MFS general substrate transporter"/>
    <property type="match status" value="1"/>
</dbReference>
<feature type="transmembrane region" description="Helical" evidence="5">
    <location>
        <begin position="140"/>
        <end position="159"/>
    </location>
</feature>
<evidence type="ECO:0000313" key="8">
    <source>
        <dbReference type="Proteomes" id="UP000315677"/>
    </source>
</evidence>
<feature type="transmembrane region" description="Helical" evidence="5">
    <location>
        <begin position="295"/>
        <end position="321"/>
    </location>
</feature>
<keyword evidence="4 5" id="KW-0472">Membrane</keyword>
<name>A0A543DA21_9PSEU</name>
<dbReference type="InterPro" id="IPR020846">
    <property type="entry name" value="MFS_dom"/>
</dbReference>
<comment type="subcellular location">
    <subcellularLocation>
        <location evidence="1">Cell membrane</location>
        <topology evidence="1">Multi-pass membrane protein</topology>
    </subcellularLocation>
</comment>
<feature type="transmembrane region" description="Helical" evidence="5">
    <location>
        <begin position="12"/>
        <end position="38"/>
    </location>
</feature>
<dbReference type="GO" id="GO:0022857">
    <property type="term" value="F:transmembrane transporter activity"/>
    <property type="evidence" value="ECO:0007669"/>
    <property type="project" value="InterPro"/>
</dbReference>
<dbReference type="Gene3D" id="1.20.1250.20">
    <property type="entry name" value="MFS general substrate transporter like domains"/>
    <property type="match status" value="1"/>
</dbReference>
<dbReference type="InterPro" id="IPR052714">
    <property type="entry name" value="MFS_Exporter"/>
</dbReference>
<feature type="transmembrane region" description="Helical" evidence="5">
    <location>
        <begin position="333"/>
        <end position="353"/>
    </location>
</feature>
<feature type="transmembrane region" description="Helical" evidence="5">
    <location>
        <begin position="206"/>
        <end position="228"/>
    </location>
</feature>
<feature type="transmembrane region" description="Helical" evidence="5">
    <location>
        <begin position="269"/>
        <end position="289"/>
    </location>
</feature>
<protein>
    <submittedName>
        <fullName evidence="7">Putative MFS family arabinose efflux permease</fullName>
    </submittedName>
</protein>
<dbReference type="OrthoDB" id="5189108at2"/>
<dbReference type="PROSITE" id="PS50850">
    <property type="entry name" value="MFS"/>
    <property type="match status" value="1"/>
</dbReference>
<accession>A0A543DA21</accession>
<evidence type="ECO:0000256" key="3">
    <source>
        <dbReference type="ARBA" id="ARBA00022989"/>
    </source>
</evidence>
<evidence type="ECO:0000256" key="1">
    <source>
        <dbReference type="ARBA" id="ARBA00004651"/>
    </source>
</evidence>
<sequence>MTGSATGIAGTSFRLMLGATVFCFSGYAVLLPVVPLWVARGGSGAFGAGATTATLMATTVLTQLAVPWLLTRLGHRWVLGLGSALLGLPAPLLALTPDLGPVLALSAVRGVGFGLATVAGSALVAELVPRAQHGRAAGRYGLAVGLPQLVLLAAGVAVVDRVGFTAVFVAAGVAPVIGALLVPAIRMHAGPVEEPAAVATRSLVRAAPAPLVAMLTCSVAQGGLITFLPLAVPGAGLVVAAALFATSAGALVGRLVAGELVDRRGLGGRLLVPGMLLAAAGLVAEIVALGAGSGVLVVLGAAAVGFGFGVVQNDALTVLFAAFGRSRYGAASAAWNIAYDAGTGVGALGLGAVADPFGYPTAFGAAAALLGVSLAAVRPRGRIR</sequence>
<proteinExistence type="predicted"/>
<dbReference type="EMBL" id="VFPA01000004">
    <property type="protein sequence ID" value="TQM06187.1"/>
    <property type="molecule type" value="Genomic_DNA"/>
</dbReference>
<feature type="transmembrane region" description="Helical" evidence="5">
    <location>
        <begin position="234"/>
        <end position="257"/>
    </location>
</feature>
<dbReference type="RefSeq" id="WP_142059878.1">
    <property type="nucleotide sequence ID" value="NZ_VFPA01000004.1"/>
</dbReference>
<gene>
    <name evidence="7" type="ORF">FB558_6432</name>
</gene>
<keyword evidence="8" id="KW-1185">Reference proteome</keyword>
<dbReference type="AlphaFoldDB" id="A0A543DA21"/>
<feature type="transmembrane region" description="Helical" evidence="5">
    <location>
        <begin position="77"/>
        <end position="95"/>
    </location>
</feature>
<evidence type="ECO:0000313" key="7">
    <source>
        <dbReference type="EMBL" id="TQM06187.1"/>
    </source>
</evidence>
<dbReference type="InterPro" id="IPR011701">
    <property type="entry name" value="MFS"/>
</dbReference>
<evidence type="ECO:0000256" key="4">
    <source>
        <dbReference type="ARBA" id="ARBA00023136"/>
    </source>
</evidence>
<feature type="transmembrane region" description="Helical" evidence="5">
    <location>
        <begin position="44"/>
        <end position="70"/>
    </location>
</feature>
<dbReference type="InterPro" id="IPR036259">
    <property type="entry name" value="MFS_trans_sf"/>
</dbReference>
<comment type="caution">
    <text evidence="7">The sequence shown here is derived from an EMBL/GenBank/DDBJ whole genome shotgun (WGS) entry which is preliminary data.</text>
</comment>